<keyword evidence="1" id="KW-1133">Transmembrane helix</keyword>
<feature type="transmembrane region" description="Helical" evidence="1">
    <location>
        <begin position="29"/>
        <end position="48"/>
    </location>
</feature>
<dbReference type="EMBL" id="ML732796">
    <property type="protein sequence ID" value="KAB8273435.1"/>
    <property type="molecule type" value="Genomic_DNA"/>
</dbReference>
<keyword evidence="3" id="KW-1185">Reference proteome</keyword>
<evidence type="ECO:0000256" key="1">
    <source>
        <dbReference type="SAM" id="Phobius"/>
    </source>
</evidence>
<evidence type="ECO:0000313" key="2">
    <source>
        <dbReference type="EMBL" id="KAB8273435.1"/>
    </source>
</evidence>
<accession>A0A5N6J463</accession>
<proteinExistence type="predicted"/>
<evidence type="ECO:0000313" key="3">
    <source>
        <dbReference type="Proteomes" id="UP000326289"/>
    </source>
</evidence>
<keyword evidence="1" id="KW-0472">Membrane</keyword>
<organism evidence="2 3">
    <name type="scientific">Aspergillus minisclerotigenes</name>
    <dbReference type="NCBI Taxonomy" id="656917"/>
    <lineage>
        <taxon>Eukaryota</taxon>
        <taxon>Fungi</taxon>
        <taxon>Dikarya</taxon>
        <taxon>Ascomycota</taxon>
        <taxon>Pezizomycotina</taxon>
        <taxon>Eurotiomycetes</taxon>
        <taxon>Eurotiomycetidae</taxon>
        <taxon>Eurotiales</taxon>
        <taxon>Aspergillaceae</taxon>
        <taxon>Aspergillus</taxon>
        <taxon>Aspergillus subgen. Circumdati</taxon>
    </lineage>
</organism>
<dbReference type="Proteomes" id="UP000326289">
    <property type="component" value="Unassembled WGS sequence"/>
</dbReference>
<keyword evidence="1" id="KW-0812">Transmembrane</keyword>
<protein>
    <submittedName>
        <fullName evidence="2">Uncharacterized protein</fullName>
    </submittedName>
</protein>
<reference evidence="2 3" key="1">
    <citation type="submission" date="2019-04" db="EMBL/GenBank/DDBJ databases">
        <title>Fungal friends and foes A comparative genomics study of 23 Aspergillus species from section Flavi.</title>
        <authorList>
            <consortium name="DOE Joint Genome Institute"/>
            <person name="Kjaerbolling I."/>
            <person name="Vesth T.C."/>
            <person name="Frisvad J.C."/>
            <person name="Nybo J.L."/>
            <person name="Theobald S."/>
            <person name="Kildgaard S."/>
            <person name="Petersen T.I."/>
            <person name="Kuo A."/>
            <person name="Sato A."/>
            <person name="Lyhne E.K."/>
            <person name="Kogle M.E."/>
            <person name="Wiebenga A."/>
            <person name="Kun R.S."/>
            <person name="Lubbers R.J."/>
            <person name="Makela M.R."/>
            <person name="Barry K."/>
            <person name="Chovatia M."/>
            <person name="Clum A."/>
            <person name="Daum C."/>
            <person name="Haridas S."/>
            <person name="He G."/>
            <person name="LaButti K."/>
            <person name="Lipzen A."/>
            <person name="Mondo S."/>
            <person name="Pangilinan J."/>
            <person name="Riley R."/>
            <person name="Salamov A."/>
            <person name="Simmons B.A."/>
            <person name="Magnuson J.K."/>
            <person name="Henrissat B."/>
            <person name="Mortensen U.H."/>
            <person name="Larsen T.O."/>
            <person name="De vries R.P."/>
            <person name="Grigoriev I.V."/>
            <person name="Machida M."/>
            <person name="Baker S.E."/>
            <person name="Andersen M.R."/>
        </authorList>
    </citation>
    <scope>NUCLEOTIDE SEQUENCE [LARGE SCALE GENOMIC DNA]</scope>
    <source>
        <strain evidence="2 3">CBS 117635</strain>
    </source>
</reference>
<dbReference type="AlphaFoldDB" id="A0A5N6J463"/>
<gene>
    <name evidence="2" type="ORF">BDV30DRAFT_210608</name>
</gene>
<name>A0A5N6J463_9EURO</name>
<sequence>MRLHKFGKYMVICAVVREKGIRGVSKGKYTYSGVVICLSLVVCISPSLGHPHKSLYARKVDGRAYVIVHVV</sequence>